<dbReference type="Gene3D" id="2.40.50.140">
    <property type="entry name" value="Nucleic acid-binding proteins"/>
    <property type="match status" value="1"/>
</dbReference>
<evidence type="ECO:0000313" key="8">
    <source>
        <dbReference type="Proteomes" id="UP000190961"/>
    </source>
</evidence>
<comment type="subcellular location">
    <subcellularLocation>
        <location evidence="1">Membrane</location>
        <topology evidence="1">Multi-pass membrane protein</topology>
    </subcellularLocation>
</comment>
<organism evidence="7 8">
    <name type="scientific">Ohtaekwangia koreensis</name>
    <dbReference type="NCBI Taxonomy" id="688867"/>
    <lineage>
        <taxon>Bacteria</taxon>
        <taxon>Pseudomonadati</taxon>
        <taxon>Bacteroidota</taxon>
        <taxon>Cytophagia</taxon>
        <taxon>Cytophagales</taxon>
        <taxon>Fulvivirgaceae</taxon>
        <taxon>Ohtaekwangia</taxon>
    </lineage>
</organism>
<keyword evidence="2 5" id="KW-0812">Transmembrane</keyword>
<evidence type="ECO:0000256" key="1">
    <source>
        <dbReference type="ARBA" id="ARBA00004141"/>
    </source>
</evidence>
<dbReference type="InterPro" id="IPR052165">
    <property type="entry name" value="Membrane_assoc_protease"/>
</dbReference>
<dbReference type="InterPro" id="IPR002810">
    <property type="entry name" value="NfeD-like_C"/>
</dbReference>
<dbReference type="STRING" id="688867.SAMN05660236_0158"/>
<dbReference type="EMBL" id="FUZU01000001">
    <property type="protein sequence ID" value="SKC40076.1"/>
    <property type="molecule type" value="Genomic_DNA"/>
</dbReference>
<dbReference type="PANTHER" id="PTHR33507">
    <property type="entry name" value="INNER MEMBRANE PROTEIN YBBJ"/>
    <property type="match status" value="1"/>
</dbReference>
<keyword evidence="4 5" id="KW-0472">Membrane</keyword>
<dbReference type="InterPro" id="IPR012340">
    <property type="entry name" value="NA-bd_OB-fold"/>
</dbReference>
<evidence type="ECO:0000259" key="6">
    <source>
        <dbReference type="Pfam" id="PF01957"/>
    </source>
</evidence>
<name>A0A1T5ILN0_9BACT</name>
<dbReference type="GO" id="GO:0005886">
    <property type="term" value="C:plasma membrane"/>
    <property type="evidence" value="ECO:0007669"/>
    <property type="project" value="TreeGrafter"/>
</dbReference>
<keyword evidence="8" id="KW-1185">Reference proteome</keyword>
<keyword evidence="3 5" id="KW-1133">Transmembrane helix</keyword>
<feature type="transmembrane region" description="Helical" evidence="5">
    <location>
        <begin position="31"/>
        <end position="50"/>
    </location>
</feature>
<dbReference type="AlphaFoldDB" id="A0A1T5ILN0"/>
<dbReference type="RefSeq" id="WP_079684810.1">
    <property type="nucleotide sequence ID" value="NZ_FUZU01000001.1"/>
</dbReference>
<evidence type="ECO:0000256" key="4">
    <source>
        <dbReference type="ARBA" id="ARBA00023136"/>
    </source>
</evidence>
<evidence type="ECO:0000256" key="3">
    <source>
        <dbReference type="ARBA" id="ARBA00022989"/>
    </source>
</evidence>
<gene>
    <name evidence="7" type="ORF">SAMN05660236_0158</name>
</gene>
<evidence type="ECO:0000313" key="7">
    <source>
        <dbReference type="EMBL" id="SKC40076.1"/>
    </source>
</evidence>
<evidence type="ECO:0000256" key="2">
    <source>
        <dbReference type="ARBA" id="ARBA00022692"/>
    </source>
</evidence>
<sequence length="156" mass="17013">MLMWIIILALLLIGLGLIIVELVFIPGTTVVGLLGLIFTGTGVIISYNHFGSDVGFYVLISTLVTTLIALFYSFRTGAWTRFSLKSSSDSKVNEGILNGLHIGDEGITISTLRPIGKAEFGTETFEVKTLGNYVEQGQRVKITQIYSNQIVVEPIN</sequence>
<evidence type="ECO:0000256" key="5">
    <source>
        <dbReference type="SAM" id="Phobius"/>
    </source>
</evidence>
<reference evidence="7 8" key="1">
    <citation type="submission" date="2017-02" db="EMBL/GenBank/DDBJ databases">
        <authorList>
            <person name="Peterson S.W."/>
        </authorList>
    </citation>
    <scope>NUCLEOTIDE SEQUENCE [LARGE SCALE GENOMIC DNA]</scope>
    <source>
        <strain evidence="7 8">DSM 25262</strain>
    </source>
</reference>
<feature type="transmembrane region" description="Helical" evidence="5">
    <location>
        <begin position="56"/>
        <end position="74"/>
    </location>
</feature>
<dbReference type="PANTHER" id="PTHR33507:SF3">
    <property type="entry name" value="INNER MEMBRANE PROTEIN YBBJ"/>
    <property type="match status" value="1"/>
</dbReference>
<dbReference type="Proteomes" id="UP000190961">
    <property type="component" value="Unassembled WGS sequence"/>
</dbReference>
<protein>
    <submittedName>
        <fullName evidence="7">NfeD-like C-terminal, partner-binding</fullName>
    </submittedName>
</protein>
<dbReference type="OrthoDB" id="1120520at2"/>
<accession>A0A1T5ILN0</accession>
<feature type="domain" description="NfeD-like C-terminal" evidence="6">
    <location>
        <begin position="102"/>
        <end position="154"/>
    </location>
</feature>
<proteinExistence type="predicted"/>
<feature type="transmembrane region" description="Helical" evidence="5">
    <location>
        <begin position="6"/>
        <end position="24"/>
    </location>
</feature>
<dbReference type="Pfam" id="PF01957">
    <property type="entry name" value="NfeD"/>
    <property type="match status" value="1"/>
</dbReference>